<dbReference type="InterPro" id="IPR028098">
    <property type="entry name" value="Glyco_trans_4-like_N"/>
</dbReference>
<proteinExistence type="predicted"/>
<dbReference type="RefSeq" id="WP_151643505.1">
    <property type="nucleotide sequence ID" value="NZ_CP044543.1"/>
</dbReference>
<dbReference type="SUPFAM" id="SSF53756">
    <property type="entry name" value="UDP-Glycosyltransferase/glycogen phosphorylase"/>
    <property type="match status" value="1"/>
</dbReference>
<name>A0A5P6P4G8_9BRAD</name>
<dbReference type="Proteomes" id="UP000325641">
    <property type="component" value="Chromosome"/>
</dbReference>
<dbReference type="AlphaFoldDB" id="A0A5P6P4G8"/>
<dbReference type="PANTHER" id="PTHR45947">
    <property type="entry name" value="SULFOQUINOVOSYL TRANSFERASE SQD2"/>
    <property type="match status" value="1"/>
</dbReference>
<gene>
    <name evidence="3" type="ORF">F8237_08015</name>
</gene>
<dbReference type="OrthoDB" id="9807414at2"/>
<evidence type="ECO:0000259" key="1">
    <source>
        <dbReference type="Pfam" id="PF00534"/>
    </source>
</evidence>
<feature type="domain" description="Glycosyl transferase family 1" evidence="1">
    <location>
        <begin position="190"/>
        <end position="327"/>
    </location>
</feature>
<evidence type="ECO:0000313" key="4">
    <source>
        <dbReference type="Proteomes" id="UP000325641"/>
    </source>
</evidence>
<dbReference type="Pfam" id="PF00534">
    <property type="entry name" value="Glycos_transf_1"/>
    <property type="match status" value="1"/>
</dbReference>
<sequence length="387" mass="43426">MSSGLKVLHVAETVRGGIATYLNELHPHQSASFGRGNVNYVVPSDHRDDLVNIEDDAVTTFPRDGRNAIGLFRMLFATMRAVRQLRPDIIHLHSSFAGLVVRPVLWLTYRRSRIVYCPHGWAFGRETGRLSREVTKFTELVLSKLTHRIVCISESELTDAKQVGIADNRLVLVHNGISKQRPALDDKGAAPWRSDKIKVLFIGRLDRQKGYDLLIEAARALGDKLDVRLIGASVVSKFRRSDLPANITFLGWMNRNQIEAELEQADMVAIPSRWEAFGLVAIEAMRAAKPIIAFRIGALPEIVEDNATGVLCDEVSAEKLVEGFQRATRLDLPAVGRAGYERFTRLYDIEQTHRTLSQVYSDVLHVRISESGQRTKLQSDLPNNLRS</sequence>
<protein>
    <submittedName>
        <fullName evidence="3">Glycosyltransferase family 4 protein</fullName>
    </submittedName>
</protein>
<dbReference type="GO" id="GO:0016757">
    <property type="term" value="F:glycosyltransferase activity"/>
    <property type="evidence" value="ECO:0007669"/>
    <property type="project" value="InterPro"/>
</dbReference>
<dbReference type="InterPro" id="IPR001296">
    <property type="entry name" value="Glyco_trans_1"/>
</dbReference>
<organism evidence="3 4">
    <name type="scientific">Bradyrhizobium betae</name>
    <dbReference type="NCBI Taxonomy" id="244734"/>
    <lineage>
        <taxon>Bacteria</taxon>
        <taxon>Pseudomonadati</taxon>
        <taxon>Pseudomonadota</taxon>
        <taxon>Alphaproteobacteria</taxon>
        <taxon>Hyphomicrobiales</taxon>
        <taxon>Nitrobacteraceae</taxon>
        <taxon>Bradyrhizobium</taxon>
    </lineage>
</organism>
<accession>A0A5P6P4G8</accession>
<dbReference type="Gene3D" id="3.40.50.2000">
    <property type="entry name" value="Glycogen Phosphorylase B"/>
    <property type="match status" value="2"/>
</dbReference>
<keyword evidence="3" id="KW-0808">Transferase</keyword>
<dbReference type="EMBL" id="CP044543">
    <property type="protein sequence ID" value="QFI72333.1"/>
    <property type="molecule type" value="Genomic_DNA"/>
</dbReference>
<evidence type="ECO:0000313" key="3">
    <source>
        <dbReference type="EMBL" id="QFI72333.1"/>
    </source>
</evidence>
<reference evidence="4" key="1">
    <citation type="submission" date="2019-10" db="EMBL/GenBank/DDBJ databases">
        <title>Complete Genome Sequence of Bradyrhizobium betae type strain PL7HG1T.</title>
        <authorList>
            <person name="Bromfield E.S.P."/>
            <person name="Cloutier S."/>
        </authorList>
    </citation>
    <scope>NUCLEOTIDE SEQUENCE [LARGE SCALE GENOMIC DNA]</scope>
    <source>
        <strain evidence="4">PL7HG1</strain>
    </source>
</reference>
<dbReference type="InterPro" id="IPR050194">
    <property type="entry name" value="Glycosyltransferase_grp1"/>
</dbReference>
<dbReference type="Pfam" id="PF13439">
    <property type="entry name" value="Glyco_transf_4"/>
    <property type="match status" value="1"/>
</dbReference>
<evidence type="ECO:0000259" key="2">
    <source>
        <dbReference type="Pfam" id="PF13439"/>
    </source>
</evidence>
<dbReference type="PANTHER" id="PTHR45947:SF13">
    <property type="entry name" value="TRANSFERASE"/>
    <property type="match status" value="1"/>
</dbReference>
<dbReference type="KEGG" id="bbet:F8237_08015"/>
<feature type="domain" description="Glycosyltransferase subfamily 4-like N-terminal" evidence="2">
    <location>
        <begin position="16"/>
        <end position="180"/>
    </location>
</feature>